<dbReference type="EMBL" id="PKPP01016807">
    <property type="protein sequence ID" value="PWA37410.1"/>
    <property type="molecule type" value="Genomic_DNA"/>
</dbReference>
<organism evidence="1 2">
    <name type="scientific">Artemisia annua</name>
    <name type="common">Sweet wormwood</name>
    <dbReference type="NCBI Taxonomy" id="35608"/>
    <lineage>
        <taxon>Eukaryota</taxon>
        <taxon>Viridiplantae</taxon>
        <taxon>Streptophyta</taxon>
        <taxon>Embryophyta</taxon>
        <taxon>Tracheophyta</taxon>
        <taxon>Spermatophyta</taxon>
        <taxon>Magnoliopsida</taxon>
        <taxon>eudicotyledons</taxon>
        <taxon>Gunneridae</taxon>
        <taxon>Pentapetalae</taxon>
        <taxon>asterids</taxon>
        <taxon>campanulids</taxon>
        <taxon>Asterales</taxon>
        <taxon>Asteraceae</taxon>
        <taxon>Asteroideae</taxon>
        <taxon>Anthemideae</taxon>
        <taxon>Artemisiinae</taxon>
        <taxon>Artemisia</taxon>
    </lineage>
</organism>
<evidence type="ECO:0000313" key="2">
    <source>
        <dbReference type="Proteomes" id="UP000245207"/>
    </source>
</evidence>
<reference evidence="1 2" key="1">
    <citation type="journal article" date="2018" name="Mol. Plant">
        <title>The genome of Artemisia annua provides insight into the evolution of Asteraceae family and artemisinin biosynthesis.</title>
        <authorList>
            <person name="Shen Q."/>
            <person name="Zhang L."/>
            <person name="Liao Z."/>
            <person name="Wang S."/>
            <person name="Yan T."/>
            <person name="Shi P."/>
            <person name="Liu M."/>
            <person name="Fu X."/>
            <person name="Pan Q."/>
            <person name="Wang Y."/>
            <person name="Lv Z."/>
            <person name="Lu X."/>
            <person name="Zhang F."/>
            <person name="Jiang W."/>
            <person name="Ma Y."/>
            <person name="Chen M."/>
            <person name="Hao X."/>
            <person name="Li L."/>
            <person name="Tang Y."/>
            <person name="Lv G."/>
            <person name="Zhou Y."/>
            <person name="Sun X."/>
            <person name="Brodelius P.E."/>
            <person name="Rose J.K.C."/>
            <person name="Tang K."/>
        </authorList>
    </citation>
    <scope>NUCLEOTIDE SEQUENCE [LARGE SCALE GENOMIC DNA]</scope>
    <source>
        <strain evidence="2">cv. Huhao1</strain>
        <tissue evidence="1">Leaf</tissue>
    </source>
</reference>
<dbReference type="AlphaFoldDB" id="A0A2U1KKU8"/>
<proteinExistence type="predicted"/>
<sequence>MSSPTNDDLTTNKECEGFYLEEDFLLKLEGERLRQQIEENEKIQREWEESIMKKKEDEEHQLQLDKEAASSILAEEATNDREWREQLKKEEDEEYKFFWNLVVIHIRYSDLISNMKPTNVF</sequence>
<protein>
    <submittedName>
        <fullName evidence="1">Uncharacterized protein</fullName>
    </submittedName>
</protein>
<dbReference type="Proteomes" id="UP000245207">
    <property type="component" value="Unassembled WGS sequence"/>
</dbReference>
<keyword evidence="2" id="KW-1185">Reference proteome</keyword>
<comment type="caution">
    <text evidence="1">The sequence shown here is derived from an EMBL/GenBank/DDBJ whole genome shotgun (WGS) entry which is preliminary data.</text>
</comment>
<evidence type="ECO:0000313" key="1">
    <source>
        <dbReference type="EMBL" id="PWA37410.1"/>
    </source>
</evidence>
<gene>
    <name evidence="1" type="ORF">CTI12_AA590800</name>
</gene>
<name>A0A2U1KKU8_ARTAN</name>
<accession>A0A2U1KKU8</accession>